<feature type="compositionally biased region" description="Low complexity" evidence="1">
    <location>
        <begin position="41"/>
        <end position="54"/>
    </location>
</feature>
<evidence type="ECO:0000313" key="2">
    <source>
        <dbReference type="EMBL" id="SDS21840.1"/>
    </source>
</evidence>
<organism evidence="2 3">
    <name type="scientific">Microlunatus soli</name>
    <dbReference type="NCBI Taxonomy" id="630515"/>
    <lineage>
        <taxon>Bacteria</taxon>
        <taxon>Bacillati</taxon>
        <taxon>Actinomycetota</taxon>
        <taxon>Actinomycetes</taxon>
        <taxon>Propionibacteriales</taxon>
        <taxon>Propionibacteriaceae</taxon>
        <taxon>Microlunatus</taxon>
    </lineage>
</organism>
<evidence type="ECO:0000256" key="1">
    <source>
        <dbReference type="SAM" id="MobiDB-lite"/>
    </source>
</evidence>
<keyword evidence="3" id="KW-1185">Reference proteome</keyword>
<name>A0A1H1QEH2_9ACTN</name>
<feature type="region of interest" description="Disordered" evidence="1">
    <location>
        <begin position="37"/>
        <end position="77"/>
    </location>
</feature>
<sequence length="77" mass="7934">MGMALPLRRGSGWTLPFGSLSRCALRSSSKLAASDACTREAAGPGQAGPASGDGLYDLNQVPVGIFDPGDQETLEPR</sequence>
<reference evidence="2 3" key="1">
    <citation type="submission" date="2016-10" db="EMBL/GenBank/DDBJ databases">
        <authorList>
            <person name="de Groot N.N."/>
        </authorList>
    </citation>
    <scope>NUCLEOTIDE SEQUENCE [LARGE SCALE GENOMIC DNA]</scope>
    <source>
        <strain evidence="2 3">DSM 21800</strain>
    </source>
</reference>
<dbReference type="EMBL" id="LT629772">
    <property type="protein sequence ID" value="SDS21840.1"/>
    <property type="molecule type" value="Genomic_DNA"/>
</dbReference>
<accession>A0A1H1QEH2</accession>
<protein>
    <submittedName>
        <fullName evidence="2">Uncharacterized protein</fullName>
    </submittedName>
</protein>
<gene>
    <name evidence="2" type="ORF">SAMN04489812_1241</name>
</gene>
<dbReference type="AlphaFoldDB" id="A0A1H1QEH2"/>
<dbReference type="Proteomes" id="UP000199103">
    <property type="component" value="Chromosome I"/>
</dbReference>
<evidence type="ECO:0000313" key="3">
    <source>
        <dbReference type="Proteomes" id="UP000199103"/>
    </source>
</evidence>
<proteinExistence type="predicted"/>